<dbReference type="Pfam" id="PF03734">
    <property type="entry name" value="YkuD"/>
    <property type="match status" value="1"/>
</dbReference>
<dbReference type="InterPro" id="IPR038063">
    <property type="entry name" value="Transpep_catalytic_dom"/>
</dbReference>
<comment type="similarity">
    <text evidence="2">Belongs to the YkuD family.</text>
</comment>
<evidence type="ECO:0000256" key="7">
    <source>
        <dbReference type="PROSITE-ProRule" id="PRU01373"/>
    </source>
</evidence>
<comment type="pathway">
    <text evidence="1 7">Cell wall biogenesis; peptidoglycan biosynthesis.</text>
</comment>
<proteinExistence type="inferred from homology"/>
<keyword evidence="5 7" id="KW-0573">Peptidoglycan synthesis</keyword>
<dbReference type="PROSITE" id="PS52029">
    <property type="entry name" value="LD_TPASE"/>
    <property type="match status" value="1"/>
</dbReference>
<dbReference type="GO" id="GO:0071555">
    <property type="term" value="P:cell wall organization"/>
    <property type="evidence" value="ECO:0007669"/>
    <property type="project" value="UniProtKB-UniRule"/>
</dbReference>
<evidence type="ECO:0000256" key="2">
    <source>
        <dbReference type="ARBA" id="ARBA00005992"/>
    </source>
</evidence>
<evidence type="ECO:0000313" key="10">
    <source>
        <dbReference type="Proteomes" id="UP000672602"/>
    </source>
</evidence>
<dbReference type="GO" id="GO:0016740">
    <property type="term" value="F:transferase activity"/>
    <property type="evidence" value="ECO:0007669"/>
    <property type="project" value="UniProtKB-KW"/>
</dbReference>
<dbReference type="AlphaFoldDB" id="A0A8J7SIS6"/>
<feature type="active site" description="Proton donor/acceptor" evidence="7">
    <location>
        <position position="173"/>
    </location>
</feature>
<dbReference type="UniPathway" id="UPA00219"/>
<name>A0A8J7SIS6_9PROT</name>
<keyword evidence="3" id="KW-0808">Transferase</keyword>
<evidence type="ECO:0000256" key="6">
    <source>
        <dbReference type="ARBA" id="ARBA00023316"/>
    </source>
</evidence>
<evidence type="ECO:0000256" key="1">
    <source>
        <dbReference type="ARBA" id="ARBA00004752"/>
    </source>
</evidence>
<evidence type="ECO:0000259" key="8">
    <source>
        <dbReference type="PROSITE" id="PS52029"/>
    </source>
</evidence>
<evidence type="ECO:0000256" key="3">
    <source>
        <dbReference type="ARBA" id="ARBA00022679"/>
    </source>
</evidence>
<dbReference type="GO" id="GO:0008360">
    <property type="term" value="P:regulation of cell shape"/>
    <property type="evidence" value="ECO:0007669"/>
    <property type="project" value="UniProtKB-UniRule"/>
</dbReference>
<protein>
    <submittedName>
        <fullName evidence="9">L,D-transpeptidase family protein</fullName>
    </submittedName>
</protein>
<dbReference type="PANTHER" id="PTHR36699:SF1">
    <property type="entry name" value="L,D-TRANSPEPTIDASE YAFK-RELATED"/>
    <property type="match status" value="1"/>
</dbReference>
<evidence type="ECO:0000256" key="4">
    <source>
        <dbReference type="ARBA" id="ARBA00022960"/>
    </source>
</evidence>
<keyword evidence="6 7" id="KW-0961">Cell wall biogenesis/degradation</keyword>
<dbReference type="Proteomes" id="UP000672602">
    <property type="component" value="Unassembled WGS sequence"/>
</dbReference>
<dbReference type="EMBL" id="JAGMWN010000004">
    <property type="protein sequence ID" value="MBP5857243.1"/>
    <property type="molecule type" value="Genomic_DNA"/>
</dbReference>
<reference evidence="9" key="1">
    <citation type="submission" date="2021-04" db="EMBL/GenBank/DDBJ databases">
        <authorList>
            <person name="Zhang D.-C."/>
        </authorList>
    </citation>
    <scope>NUCLEOTIDE SEQUENCE</scope>
    <source>
        <strain evidence="9">CGMCC 1.15697</strain>
    </source>
</reference>
<dbReference type="RefSeq" id="WP_210681833.1">
    <property type="nucleotide sequence ID" value="NZ_JAGMWN010000004.1"/>
</dbReference>
<organism evidence="9 10">
    <name type="scientific">Marivibrio halodurans</name>
    <dbReference type="NCBI Taxonomy" id="2039722"/>
    <lineage>
        <taxon>Bacteria</taxon>
        <taxon>Pseudomonadati</taxon>
        <taxon>Pseudomonadota</taxon>
        <taxon>Alphaproteobacteria</taxon>
        <taxon>Rhodospirillales</taxon>
        <taxon>Rhodospirillaceae</taxon>
        <taxon>Marivibrio</taxon>
    </lineage>
</organism>
<evidence type="ECO:0000256" key="5">
    <source>
        <dbReference type="ARBA" id="ARBA00022984"/>
    </source>
</evidence>
<feature type="domain" description="L,D-TPase catalytic" evidence="8">
    <location>
        <begin position="68"/>
        <end position="207"/>
    </location>
</feature>
<keyword evidence="10" id="KW-1185">Reference proteome</keyword>
<dbReference type="GO" id="GO:0009252">
    <property type="term" value="P:peptidoglycan biosynthetic process"/>
    <property type="evidence" value="ECO:0007669"/>
    <property type="project" value="UniProtKB-UniPathway"/>
</dbReference>
<comment type="caution">
    <text evidence="9">The sequence shown here is derived from an EMBL/GenBank/DDBJ whole genome shotgun (WGS) entry which is preliminary data.</text>
</comment>
<dbReference type="PANTHER" id="PTHR36699">
    <property type="entry name" value="LD-TRANSPEPTIDASE"/>
    <property type="match status" value="1"/>
</dbReference>
<gene>
    <name evidence="9" type="ORF">KAJ83_09505</name>
</gene>
<dbReference type="CDD" id="cd16913">
    <property type="entry name" value="YkuD_like"/>
    <property type="match status" value="1"/>
</dbReference>
<evidence type="ECO:0000313" key="9">
    <source>
        <dbReference type="EMBL" id="MBP5857243.1"/>
    </source>
</evidence>
<dbReference type="SUPFAM" id="SSF141523">
    <property type="entry name" value="L,D-transpeptidase catalytic domain-like"/>
    <property type="match status" value="1"/>
</dbReference>
<dbReference type="InterPro" id="IPR005490">
    <property type="entry name" value="LD_TPept_cat_dom"/>
</dbReference>
<feature type="active site" description="Nucleophile" evidence="7">
    <location>
        <position position="183"/>
    </location>
</feature>
<dbReference type="GO" id="GO:0004180">
    <property type="term" value="F:carboxypeptidase activity"/>
    <property type="evidence" value="ECO:0007669"/>
    <property type="project" value="UniProtKB-ARBA"/>
</dbReference>
<accession>A0A8J7SIS6</accession>
<keyword evidence="4 7" id="KW-0133">Cell shape</keyword>
<sequence>MLRGTAIASLLALAVAGPVMLVDAMRTPIEPRELETVTSRLADVGAGARARLAEGFARADIAYPPARIRLAAFKEEGRLDLFASNNPDGEDLRFIKSYDMVAGPRPMRAAYEGPKRAAGDRRVPEGLYALDYLNPNSIEYLSIRIAYPNRFDRERATVMGRGTDDLGGAIMIHGGGPAGTEGCIGVENVDIEELFTLVADGRAAAQRRGGEMQADILIAPRDFRMNPLDHASLEAAGDGSLDQLARNEEAGAPVWTARLHRDIDRSLSALPGAESMGASGTRAFAENFRAVLAVD</sequence>